<dbReference type="GO" id="GO:0008168">
    <property type="term" value="F:methyltransferase activity"/>
    <property type="evidence" value="ECO:0007669"/>
    <property type="project" value="UniProtKB-KW"/>
</dbReference>
<dbReference type="CDD" id="cd02440">
    <property type="entry name" value="AdoMet_MTases"/>
    <property type="match status" value="1"/>
</dbReference>
<reference evidence="3" key="1">
    <citation type="submission" date="2024-01" db="EMBL/GenBank/DDBJ databases">
        <title>The first autotrophic representatives of the genus Thermodesulfovibrio.</title>
        <authorList>
            <person name="Maltseva A.I."/>
            <person name="Elcheninov A.G."/>
            <person name="Kublanov I.V."/>
            <person name="Lebedinsky A.V."/>
            <person name="Frolov E.N."/>
        </authorList>
    </citation>
    <scope>NUCLEOTIDE SEQUENCE</scope>
    <source>
        <strain evidence="3">3907-1M</strain>
    </source>
</reference>
<proteinExistence type="predicted"/>
<dbReference type="EMBL" id="CP144373">
    <property type="protein sequence ID" value="XCH45946.1"/>
    <property type="molecule type" value="Genomic_DNA"/>
</dbReference>
<organism evidence="3">
    <name type="scientific">Thermodesulfovibrio autotrophicus</name>
    <dbReference type="NCBI Taxonomy" id="3118333"/>
    <lineage>
        <taxon>Bacteria</taxon>
        <taxon>Pseudomonadati</taxon>
        <taxon>Nitrospirota</taxon>
        <taxon>Thermodesulfovibrionia</taxon>
        <taxon>Thermodesulfovibrionales</taxon>
        <taxon>Thermodesulfovibrionaceae</taxon>
        <taxon>Thermodesulfovibrio</taxon>
    </lineage>
</organism>
<feature type="domain" description="Methyltransferase" evidence="2">
    <location>
        <begin position="53"/>
        <end position="138"/>
    </location>
</feature>
<keyword evidence="3" id="KW-0489">Methyltransferase</keyword>
<accession>A0AAU8GX13</accession>
<evidence type="ECO:0000259" key="2">
    <source>
        <dbReference type="Pfam" id="PF13649"/>
    </source>
</evidence>
<dbReference type="KEGG" id="taut:V4D30_06305"/>
<evidence type="ECO:0000256" key="1">
    <source>
        <dbReference type="ARBA" id="ARBA00022679"/>
    </source>
</evidence>
<name>A0AAU8GX13_9BACT</name>
<dbReference type="RefSeq" id="WP_353683487.1">
    <property type="nucleotide sequence ID" value="NZ_CP144373.1"/>
</dbReference>
<dbReference type="SUPFAM" id="SSF53335">
    <property type="entry name" value="S-adenosyl-L-methionine-dependent methyltransferases"/>
    <property type="match status" value="1"/>
</dbReference>
<dbReference type="InterPro" id="IPR041698">
    <property type="entry name" value="Methyltransf_25"/>
</dbReference>
<dbReference type="AlphaFoldDB" id="A0AAU8GX13"/>
<sequence length="204" mass="23716">MDELAKEYVIDFFTKRLIHFKNTPESVGWTRTGQLLRYETVLKLIEPEGKTLLDFGCGKGDFYGFLKEKGVRCRYTGIDINPSLIEVARKSYPEAEFYVMDIENEPLSEFFDLTVAIGVFNLAVQDVKELMQRCVKILFQHTRERLVFTCLNEKTKLRDIGVTYFSVEELQRFACTLTEKFKVIDNLIDGDLFLILDKSSFCLK</sequence>
<dbReference type="Gene3D" id="3.40.50.150">
    <property type="entry name" value="Vaccinia Virus protein VP39"/>
    <property type="match status" value="1"/>
</dbReference>
<gene>
    <name evidence="3" type="ORF">V4D30_06305</name>
</gene>
<dbReference type="Pfam" id="PF13649">
    <property type="entry name" value="Methyltransf_25"/>
    <property type="match status" value="1"/>
</dbReference>
<dbReference type="PANTHER" id="PTHR43861">
    <property type="entry name" value="TRANS-ACONITATE 2-METHYLTRANSFERASE-RELATED"/>
    <property type="match status" value="1"/>
</dbReference>
<dbReference type="GO" id="GO:0032259">
    <property type="term" value="P:methylation"/>
    <property type="evidence" value="ECO:0007669"/>
    <property type="project" value="UniProtKB-KW"/>
</dbReference>
<dbReference type="InterPro" id="IPR029063">
    <property type="entry name" value="SAM-dependent_MTases_sf"/>
</dbReference>
<keyword evidence="1 3" id="KW-0808">Transferase</keyword>
<protein>
    <submittedName>
        <fullName evidence="3">Class I SAM-dependent methyltransferase</fullName>
        <ecNumber evidence="3">2.1.-.-</ecNumber>
    </submittedName>
</protein>
<dbReference type="EC" id="2.1.-.-" evidence="3"/>
<evidence type="ECO:0000313" key="3">
    <source>
        <dbReference type="EMBL" id="XCH45946.1"/>
    </source>
</evidence>